<keyword evidence="3" id="KW-1185">Reference proteome</keyword>
<organism evidence="2 3">
    <name type="scientific">Papaver somniferum</name>
    <name type="common">Opium poppy</name>
    <dbReference type="NCBI Taxonomy" id="3469"/>
    <lineage>
        <taxon>Eukaryota</taxon>
        <taxon>Viridiplantae</taxon>
        <taxon>Streptophyta</taxon>
        <taxon>Embryophyta</taxon>
        <taxon>Tracheophyta</taxon>
        <taxon>Spermatophyta</taxon>
        <taxon>Magnoliopsida</taxon>
        <taxon>Ranunculales</taxon>
        <taxon>Papaveraceae</taxon>
        <taxon>Papaveroideae</taxon>
        <taxon>Papaver</taxon>
    </lineage>
</organism>
<dbReference type="EMBL" id="CM010725">
    <property type="protein sequence ID" value="RZC82142.1"/>
    <property type="molecule type" value="Genomic_DNA"/>
</dbReference>
<feature type="region of interest" description="Disordered" evidence="1">
    <location>
        <begin position="70"/>
        <end position="91"/>
    </location>
</feature>
<evidence type="ECO:0000256" key="1">
    <source>
        <dbReference type="SAM" id="MobiDB-lite"/>
    </source>
</evidence>
<evidence type="ECO:0000313" key="2">
    <source>
        <dbReference type="EMBL" id="RZC82142.1"/>
    </source>
</evidence>
<protein>
    <submittedName>
        <fullName evidence="2">Uncharacterized protein</fullName>
    </submittedName>
</protein>
<proteinExistence type="predicted"/>
<gene>
    <name evidence="2" type="ORF">C5167_044932</name>
</gene>
<sequence length="109" mass="11932">MMVIIKEPSLQTDLGSASGATLDHGNYKVAAASYVHKSLFSALNLLAAYLAPTTVRFYCKEKVVITESVEHGSERKRRSAKAQEAKSGGSRLQYHKGKEFTWLIKNASG</sequence>
<dbReference type="Proteomes" id="UP000316621">
    <property type="component" value="Chromosome 11"/>
</dbReference>
<accession>A0A4Y7LBT2</accession>
<dbReference type="Gramene" id="RZC82142">
    <property type="protein sequence ID" value="RZC82142"/>
    <property type="gene ID" value="C5167_044932"/>
</dbReference>
<evidence type="ECO:0000313" key="3">
    <source>
        <dbReference type="Proteomes" id="UP000316621"/>
    </source>
</evidence>
<name>A0A4Y7LBT2_PAPSO</name>
<reference evidence="2 3" key="1">
    <citation type="journal article" date="2018" name="Science">
        <title>The opium poppy genome and morphinan production.</title>
        <authorList>
            <person name="Guo L."/>
            <person name="Winzer T."/>
            <person name="Yang X."/>
            <person name="Li Y."/>
            <person name="Ning Z."/>
            <person name="He Z."/>
            <person name="Teodor R."/>
            <person name="Lu Y."/>
            <person name="Bowser T.A."/>
            <person name="Graham I.A."/>
            <person name="Ye K."/>
        </authorList>
    </citation>
    <scope>NUCLEOTIDE SEQUENCE [LARGE SCALE GENOMIC DNA]</scope>
    <source>
        <strain evidence="3">cv. HN1</strain>
        <tissue evidence="2">Leaves</tissue>
    </source>
</reference>
<dbReference type="AlphaFoldDB" id="A0A4Y7LBT2"/>